<feature type="coiled-coil region" evidence="1">
    <location>
        <begin position="79"/>
        <end position="148"/>
    </location>
</feature>
<evidence type="ECO:0000313" key="2">
    <source>
        <dbReference type="EMBL" id="CAG8491666.1"/>
    </source>
</evidence>
<name>A0A9N8WJZ8_9GLOM</name>
<keyword evidence="3" id="KW-1185">Reference proteome</keyword>
<accession>A0A9N8WJZ8</accession>
<dbReference type="OrthoDB" id="2437540at2759"/>
<gene>
    <name evidence="2" type="ORF">PBRASI_LOCUS2140</name>
</gene>
<reference evidence="2" key="1">
    <citation type="submission" date="2021-06" db="EMBL/GenBank/DDBJ databases">
        <authorList>
            <person name="Kallberg Y."/>
            <person name="Tangrot J."/>
            <person name="Rosling A."/>
        </authorList>
    </citation>
    <scope>NUCLEOTIDE SEQUENCE</scope>
    <source>
        <strain evidence="2">BR232B</strain>
    </source>
</reference>
<comment type="caution">
    <text evidence="2">The sequence shown here is derived from an EMBL/GenBank/DDBJ whole genome shotgun (WGS) entry which is preliminary data.</text>
</comment>
<keyword evidence="1" id="KW-0175">Coiled coil</keyword>
<proteinExistence type="predicted"/>
<organism evidence="2 3">
    <name type="scientific">Paraglomus brasilianum</name>
    <dbReference type="NCBI Taxonomy" id="144538"/>
    <lineage>
        <taxon>Eukaryota</taxon>
        <taxon>Fungi</taxon>
        <taxon>Fungi incertae sedis</taxon>
        <taxon>Mucoromycota</taxon>
        <taxon>Glomeromycotina</taxon>
        <taxon>Glomeromycetes</taxon>
        <taxon>Paraglomerales</taxon>
        <taxon>Paraglomeraceae</taxon>
        <taxon>Paraglomus</taxon>
    </lineage>
</organism>
<protein>
    <submittedName>
        <fullName evidence="2">3686_t:CDS:1</fullName>
    </submittedName>
</protein>
<dbReference type="EMBL" id="CAJVPI010000159">
    <property type="protein sequence ID" value="CAG8491666.1"/>
    <property type="molecule type" value="Genomic_DNA"/>
</dbReference>
<sequence>MFSSSRQFAPRALQYRVVCYPRKELAHFVRKHLSTNDGGAMTKEHRRDLQLKELTQWTDAFNSKEAINKTVSLLKNYQMEICNQLEQNYDEHIQDLEKEISQLVKGLKVREAYIQILEKKKKEYGEMLEKNKELAENLSNLVDKQAKKAEHVQYTARLFRCGRIRNVRSALEYIRRRIVLTEGKPFETAEPVESVLQRLPEQKRFKTLLQRLCRVYNMPMEPVKNCLGGLYHISCKGQHGYRRNILINAKYWKDKELLALSVIFYYFNIKFIYWNTEGKEVQFPY</sequence>
<dbReference type="Proteomes" id="UP000789739">
    <property type="component" value="Unassembled WGS sequence"/>
</dbReference>
<evidence type="ECO:0000313" key="3">
    <source>
        <dbReference type="Proteomes" id="UP000789739"/>
    </source>
</evidence>
<dbReference type="AlphaFoldDB" id="A0A9N8WJZ8"/>
<evidence type="ECO:0000256" key="1">
    <source>
        <dbReference type="SAM" id="Coils"/>
    </source>
</evidence>